<reference evidence="3 4" key="2">
    <citation type="submission" date="2017-10" db="EMBL/GenBank/DDBJ databases">
        <authorList>
            <person name="Banno H."/>
            <person name="Chua N.-H."/>
        </authorList>
    </citation>
    <scope>NUCLEOTIDE SEQUENCE [LARGE SCALE GENOMIC DNA]</scope>
    <source>
        <strain evidence="3 4">JK626</strain>
    </source>
</reference>
<dbReference type="SUPFAM" id="SSF52266">
    <property type="entry name" value="SGNH hydrolase"/>
    <property type="match status" value="1"/>
</dbReference>
<dbReference type="GO" id="GO:0001681">
    <property type="term" value="F:sialate O-acetylesterase activity"/>
    <property type="evidence" value="ECO:0007669"/>
    <property type="project" value="InterPro"/>
</dbReference>
<sequence length="517" mass="58817">MIRFSVAEIFGNGMVLQRNKPIHIFGQAEEGDRVRVSIYDYHGRLIDEINSVSDRQEKWQVTLASMEASKDNKIVVENTSSQEKIVISNVSVGEVWLAGGQSNMEFFNKYDKDWERTKNLPKNDSIHFYNVPQRAFEGHVTHNGEGRDGYGKWLNDKDQGYENFSAPAYSFARRIQEKLQVPVGIIGCNWGGTTAVAWVPENVLQTKELKYYLDEYEEALKAYSKKEMKTISLLAWEKIDTPSDYKIFEPLLYGLDREEQLEYMEKNGDGPVVPLGPYNENRPAGLYETMLQKVIPYTIAGALWYQGESDSGDRAKTYDLLLSSLIKAWRKDWDDEFPFILVQLAPFGEWLACTNDDYSLVRQKQQQVADTVENVYMTSIMDIGSYYDIHPKEKMEVGRRLALLALSHVYNMIPAEQAENPRFEKGNVSGNTITLTFKNAENLSVFDKSDIAISIDDENTIPEEVTAENNTVTLTITKEISPDAKVIVSFGWADYAVINIKNEQGLPIAPFKATLCN</sequence>
<accession>A0A2G3DUR2</accession>
<name>A0A2G3DUR2_9FIRM</name>
<dbReference type="Pfam" id="PF13753">
    <property type="entry name" value="SWM_repeat"/>
    <property type="match status" value="1"/>
</dbReference>
<evidence type="ECO:0000313" key="3">
    <source>
        <dbReference type="EMBL" id="PHU34742.1"/>
    </source>
</evidence>
<dbReference type="InterPro" id="IPR005181">
    <property type="entry name" value="SASA"/>
</dbReference>
<dbReference type="PANTHER" id="PTHR22901:SF0">
    <property type="entry name" value="SIALATE O-ACETYLESTERASE"/>
    <property type="match status" value="1"/>
</dbReference>
<comment type="caution">
    <text evidence="3">The sequence shown here is derived from an EMBL/GenBank/DDBJ whole genome shotgun (WGS) entry which is preliminary data.</text>
</comment>
<evidence type="ECO:0000313" key="4">
    <source>
        <dbReference type="Proteomes" id="UP000225889"/>
    </source>
</evidence>
<feature type="domain" description="Sialate O-acetylesterase" evidence="2">
    <location>
        <begin position="285"/>
        <end position="402"/>
    </location>
</feature>
<dbReference type="Gene3D" id="3.40.50.1110">
    <property type="entry name" value="SGNH hydrolase"/>
    <property type="match status" value="1"/>
</dbReference>
<protein>
    <recommendedName>
        <fullName evidence="2">Sialate O-acetylesterase domain-containing protein</fullName>
    </recommendedName>
</protein>
<dbReference type="InterPro" id="IPR036514">
    <property type="entry name" value="SGNH_hydro_sf"/>
</dbReference>
<dbReference type="RefSeq" id="WP_099392088.1">
    <property type="nucleotide sequence ID" value="NZ_PDYF01000013.1"/>
</dbReference>
<dbReference type="Proteomes" id="UP000225889">
    <property type="component" value="Unassembled WGS sequence"/>
</dbReference>
<dbReference type="Pfam" id="PF03629">
    <property type="entry name" value="SASA"/>
    <property type="match status" value="1"/>
</dbReference>
<dbReference type="GO" id="GO:0005975">
    <property type="term" value="P:carbohydrate metabolic process"/>
    <property type="evidence" value="ECO:0007669"/>
    <property type="project" value="TreeGrafter"/>
</dbReference>
<dbReference type="InterPro" id="IPR039329">
    <property type="entry name" value="SIAE"/>
</dbReference>
<dbReference type="EMBL" id="PDYF01000013">
    <property type="protein sequence ID" value="PHU34742.1"/>
    <property type="molecule type" value="Genomic_DNA"/>
</dbReference>
<organism evidence="3 4">
    <name type="scientific">Pseudobutyrivibrio ruminis</name>
    <dbReference type="NCBI Taxonomy" id="46206"/>
    <lineage>
        <taxon>Bacteria</taxon>
        <taxon>Bacillati</taxon>
        <taxon>Bacillota</taxon>
        <taxon>Clostridia</taxon>
        <taxon>Lachnospirales</taxon>
        <taxon>Lachnospiraceae</taxon>
        <taxon>Pseudobutyrivibrio</taxon>
    </lineage>
</organism>
<reference evidence="3 4" key="1">
    <citation type="submission" date="2017-10" db="EMBL/GenBank/DDBJ databases">
        <title>Resolving the taxonomy of Roseburia spp., Eubacterium rectale and Agathobacter spp. through phylogenomic analysis.</title>
        <authorList>
            <person name="Sheridan P.O."/>
            <person name="Walker A.W."/>
            <person name="Duncan S.H."/>
            <person name="Scott K.P."/>
            <person name="Toole P.W.O."/>
            <person name="Luis P."/>
            <person name="Flint H.J."/>
        </authorList>
    </citation>
    <scope>NUCLEOTIDE SEQUENCE [LARGE SCALE GENOMIC DNA]</scope>
    <source>
        <strain evidence="3 4">JK626</strain>
    </source>
</reference>
<dbReference type="PANTHER" id="PTHR22901">
    <property type="entry name" value="SIALATE O-ACETYLESTERASE"/>
    <property type="match status" value="1"/>
</dbReference>
<gene>
    <name evidence="3" type="ORF">CSX01_08585</name>
</gene>
<keyword evidence="1" id="KW-0378">Hydrolase</keyword>
<dbReference type="AlphaFoldDB" id="A0A2G3DUR2"/>
<evidence type="ECO:0000256" key="1">
    <source>
        <dbReference type="ARBA" id="ARBA00022801"/>
    </source>
</evidence>
<dbReference type="InterPro" id="IPR028059">
    <property type="entry name" value="SWM_rpt"/>
</dbReference>
<evidence type="ECO:0000259" key="2">
    <source>
        <dbReference type="Pfam" id="PF03629"/>
    </source>
</evidence>
<proteinExistence type="predicted"/>